<dbReference type="EMBL" id="VYXP01000001">
    <property type="protein sequence ID" value="KAA9134059.1"/>
    <property type="molecule type" value="Genomic_DNA"/>
</dbReference>
<accession>A0A5N0TL59</accession>
<evidence type="ECO:0000256" key="3">
    <source>
        <dbReference type="ARBA" id="ARBA00020541"/>
    </source>
</evidence>
<name>A0A5N0TL59_9GAMM</name>
<reference evidence="7 8" key="1">
    <citation type="submission" date="2019-09" db="EMBL/GenBank/DDBJ databases">
        <title>Wenzhouxiangella sp. Genome sequencing and assembly.</title>
        <authorList>
            <person name="Zhang R."/>
        </authorList>
    </citation>
    <scope>NUCLEOTIDE SEQUENCE [LARGE SCALE GENOMIC DNA]</scope>
    <source>
        <strain evidence="7 8">W260</strain>
    </source>
</reference>
<dbReference type="SUPFAM" id="SSF47598">
    <property type="entry name" value="Ribbon-helix-helix"/>
    <property type="match status" value="1"/>
</dbReference>
<gene>
    <name evidence="7" type="ORF">F3N42_00470</name>
</gene>
<keyword evidence="4" id="KW-0963">Cytoplasm</keyword>
<keyword evidence="8" id="KW-1185">Reference proteome</keyword>
<evidence type="ECO:0000256" key="2">
    <source>
        <dbReference type="ARBA" id="ARBA00007183"/>
    </source>
</evidence>
<evidence type="ECO:0000313" key="7">
    <source>
        <dbReference type="EMBL" id="KAA9134059.1"/>
    </source>
</evidence>
<proteinExistence type="inferred from homology"/>
<evidence type="ECO:0000256" key="1">
    <source>
        <dbReference type="ARBA" id="ARBA00004496"/>
    </source>
</evidence>
<keyword evidence="6" id="KW-0238">DNA-binding</keyword>
<dbReference type="Proteomes" id="UP000325372">
    <property type="component" value="Unassembled WGS sequence"/>
</dbReference>
<comment type="similarity">
    <text evidence="2">Belongs to the TraY family.</text>
</comment>
<dbReference type="GO" id="GO:0006355">
    <property type="term" value="P:regulation of DNA-templated transcription"/>
    <property type="evidence" value="ECO:0007669"/>
    <property type="project" value="InterPro"/>
</dbReference>
<dbReference type="AlphaFoldDB" id="A0A5N0TL59"/>
<dbReference type="Pfam" id="PF05509">
    <property type="entry name" value="TraY"/>
    <property type="match status" value="1"/>
</dbReference>
<dbReference type="GO" id="GO:0005737">
    <property type="term" value="C:cytoplasm"/>
    <property type="evidence" value="ECO:0007669"/>
    <property type="project" value="UniProtKB-SubCell"/>
</dbReference>
<evidence type="ECO:0000256" key="4">
    <source>
        <dbReference type="ARBA" id="ARBA00022490"/>
    </source>
</evidence>
<protein>
    <recommendedName>
        <fullName evidence="3">Relaxosome protein TraY</fullName>
    </recommendedName>
</protein>
<comment type="caution">
    <text evidence="7">The sequence shown here is derived from an EMBL/GenBank/DDBJ whole genome shotgun (WGS) entry which is preliminary data.</text>
</comment>
<comment type="subcellular location">
    <subcellularLocation>
        <location evidence="1">Cytoplasm</location>
    </subcellularLocation>
</comment>
<evidence type="ECO:0000313" key="8">
    <source>
        <dbReference type="Proteomes" id="UP000325372"/>
    </source>
</evidence>
<dbReference type="RefSeq" id="WP_150862409.1">
    <property type="nucleotide sequence ID" value="NZ_VYXP01000001.1"/>
</dbReference>
<organism evidence="7 8">
    <name type="scientific">Marinihelvus fidelis</name>
    <dbReference type="NCBI Taxonomy" id="2613842"/>
    <lineage>
        <taxon>Bacteria</taxon>
        <taxon>Pseudomonadati</taxon>
        <taxon>Pseudomonadota</taxon>
        <taxon>Gammaproteobacteria</taxon>
        <taxon>Chromatiales</taxon>
        <taxon>Wenzhouxiangellaceae</taxon>
        <taxon>Marinihelvus</taxon>
    </lineage>
</organism>
<keyword evidence="5" id="KW-0184">Conjugation</keyword>
<evidence type="ECO:0000256" key="6">
    <source>
        <dbReference type="ARBA" id="ARBA00023125"/>
    </source>
</evidence>
<sequence length="73" mass="8442">MPTTIRLKPETEARLDRLAQQTGRSKAFYLRQLIEDNLDDLEDIYLAEKRLEDLRAGKSSTMSADEVWGELDD</sequence>
<dbReference type="InterPro" id="IPR008876">
    <property type="entry name" value="TraY"/>
</dbReference>
<dbReference type="InterPro" id="IPR010985">
    <property type="entry name" value="Ribbon_hlx_hlx"/>
</dbReference>
<dbReference type="GO" id="GO:0003677">
    <property type="term" value="F:DNA binding"/>
    <property type="evidence" value="ECO:0007669"/>
    <property type="project" value="UniProtKB-KW"/>
</dbReference>
<evidence type="ECO:0000256" key="5">
    <source>
        <dbReference type="ARBA" id="ARBA00022971"/>
    </source>
</evidence>